<keyword evidence="10 12" id="KW-0289">Folate biosynthesis</keyword>
<dbReference type="Pfam" id="PF00809">
    <property type="entry name" value="Pterin_bind"/>
    <property type="match status" value="1"/>
</dbReference>
<comment type="function">
    <text evidence="12">Catalyzes the condensation of para-aminobenzoate (pABA) with 6-hydroxymethyl-7,8-dihydropterin diphosphate (DHPt-PP) to form 7,8-dihydropteroate (H2Pte), the immediate precursor of folate derivatives.</text>
</comment>
<proteinExistence type="inferred from homology"/>
<dbReference type="GO" id="GO:0046656">
    <property type="term" value="P:folic acid biosynthetic process"/>
    <property type="evidence" value="ECO:0007669"/>
    <property type="project" value="UniProtKB-KW"/>
</dbReference>
<reference evidence="14" key="1">
    <citation type="journal article" date="2020" name="mSystems">
        <title>Genome- and Community-Level Interaction Insights into Carbon Utilization and Element Cycling Functions of Hydrothermarchaeota in Hydrothermal Sediment.</title>
        <authorList>
            <person name="Zhou Z."/>
            <person name="Liu Y."/>
            <person name="Xu W."/>
            <person name="Pan J."/>
            <person name="Luo Z.H."/>
            <person name="Li M."/>
        </authorList>
    </citation>
    <scope>NUCLEOTIDE SEQUENCE [LARGE SCALE GENOMIC DNA]</scope>
    <source>
        <strain evidence="14">SpSt-548</strain>
    </source>
</reference>
<evidence type="ECO:0000259" key="13">
    <source>
        <dbReference type="PROSITE" id="PS50972"/>
    </source>
</evidence>
<dbReference type="FunFam" id="3.20.20.20:FF:000006">
    <property type="entry name" value="Dihydropteroate synthase"/>
    <property type="match status" value="1"/>
</dbReference>
<dbReference type="SUPFAM" id="SSF51717">
    <property type="entry name" value="Dihydropteroate synthetase-like"/>
    <property type="match status" value="1"/>
</dbReference>
<evidence type="ECO:0000256" key="12">
    <source>
        <dbReference type="RuleBase" id="RU361205"/>
    </source>
</evidence>
<dbReference type="InterPro" id="IPR011005">
    <property type="entry name" value="Dihydropteroate_synth-like_sf"/>
</dbReference>
<dbReference type="Gene3D" id="3.20.20.20">
    <property type="entry name" value="Dihydropteroate synthase-like"/>
    <property type="match status" value="1"/>
</dbReference>
<dbReference type="GO" id="GO:0005829">
    <property type="term" value="C:cytosol"/>
    <property type="evidence" value="ECO:0007669"/>
    <property type="project" value="TreeGrafter"/>
</dbReference>
<dbReference type="GO" id="GO:0046654">
    <property type="term" value="P:tetrahydrofolate biosynthetic process"/>
    <property type="evidence" value="ECO:0007669"/>
    <property type="project" value="UniProtKB-UniPathway"/>
</dbReference>
<dbReference type="PROSITE" id="PS00793">
    <property type="entry name" value="DHPS_2"/>
    <property type="match status" value="1"/>
</dbReference>
<comment type="catalytic activity">
    <reaction evidence="1">
        <text>(7,8-dihydropterin-6-yl)methyl diphosphate + 4-aminobenzoate = 7,8-dihydropteroate + diphosphate</text>
        <dbReference type="Rhea" id="RHEA:19949"/>
        <dbReference type="ChEBI" id="CHEBI:17836"/>
        <dbReference type="ChEBI" id="CHEBI:17839"/>
        <dbReference type="ChEBI" id="CHEBI:33019"/>
        <dbReference type="ChEBI" id="CHEBI:72950"/>
        <dbReference type="EC" id="2.5.1.15"/>
    </reaction>
</comment>
<dbReference type="GO" id="GO:0046872">
    <property type="term" value="F:metal ion binding"/>
    <property type="evidence" value="ECO:0007669"/>
    <property type="project" value="UniProtKB-KW"/>
</dbReference>
<accession>A0A7V4G842</accession>
<dbReference type="EMBL" id="DSXI01000309">
    <property type="protein sequence ID" value="HGS05123.1"/>
    <property type="molecule type" value="Genomic_DNA"/>
</dbReference>
<organism evidence="14">
    <name type="scientific">Desulfobacca acetoxidans</name>
    <dbReference type="NCBI Taxonomy" id="60893"/>
    <lineage>
        <taxon>Bacteria</taxon>
        <taxon>Pseudomonadati</taxon>
        <taxon>Thermodesulfobacteriota</taxon>
        <taxon>Desulfobaccia</taxon>
        <taxon>Desulfobaccales</taxon>
        <taxon>Desulfobaccaceae</taxon>
        <taxon>Desulfobacca</taxon>
    </lineage>
</organism>
<evidence type="ECO:0000256" key="6">
    <source>
        <dbReference type="ARBA" id="ARBA00016919"/>
    </source>
</evidence>
<evidence type="ECO:0000256" key="5">
    <source>
        <dbReference type="ARBA" id="ARBA00012458"/>
    </source>
</evidence>
<dbReference type="InterPro" id="IPR006390">
    <property type="entry name" value="DHP_synth_dom"/>
</dbReference>
<evidence type="ECO:0000256" key="3">
    <source>
        <dbReference type="ARBA" id="ARBA00004763"/>
    </source>
</evidence>
<evidence type="ECO:0000256" key="7">
    <source>
        <dbReference type="ARBA" id="ARBA00022679"/>
    </source>
</evidence>
<evidence type="ECO:0000256" key="4">
    <source>
        <dbReference type="ARBA" id="ARBA00009503"/>
    </source>
</evidence>
<evidence type="ECO:0000256" key="2">
    <source>
        <dbReference type="ARBA" id="ARBA00001946"/>
    </source>
</evidence>
<comment type="caution">
    <text evidence="14">The sequence shown here is derived from an EMBL/GenBank/DDBJ whole genome shotgun (WGS) entry which is preliminary data.</text>
</comment>
<evidence type="ECO:0000256" key="11">
    <source>
        <dbReference type="ARBA" id="ARBA00030193"/>
    </source>
</evidence>
<dbReference type="CDD" id="cd00739">
    <property type="entry name" value="DHPS"/>
    <property type="match status" value="1"/>
</dbReference>
<comment type="similarity">
    <text evidence="4 12">Belongs to the DHPS family.</text>
</comment>
<dbReference type="PROSITE" id="PS00792">
    <property type="entry name" value="DHPS_1"/>
    <property type="match status" value="1"/>
</dbReference>
<keyword evidence="9 12" id="KW-0460">Magnesium</keyword>
<evidence type="ECO:0000256" key="8">
    <source>
        <dbReference type="ARBA" id="ARBA00022723"/>
    </source>
</evidence>
<comment type="pathway">
    <text evidence="3 12">Cofactor biosynthesis; tetrahydrofolate biosynthesis; 7,8-dihydrofolate from 2-amino-4-hydroxy-6-hydroxymethyl-7,8-dihydropteridine diphosphate and 4-aminobenzoate: step 1/2.</text>
</comment>
<comment type="cofactor">
    <cofactor evidence="2 12">
        <name>Mg(2+)</name>
        <dbReference type="ChEBI" id="CHEBI:18420"/>
    </cofactor>
</comment>
<dbReference type="EC" id="2.5.1.15" evidence="5 12"/>
<evidence type="ECO:0000256" key="10">
    <source>
        <dbReference type="ARBA" id="ARBA00022909"/>
    </source>
</evidence>
<dbReference type="PANTHER" id="PTHR20941:SF1">
    <property type="entry name" value="FOLIC ACID SYNTHESIS PROTEIN FOL1"/>
    <property type="match status" value="1"/>
</dbReference>
<protein>
    <recommendedName>
        <fullName evidence="6 12">Dihydropteroate synthase</fullName>
        <shortName evidence="12">DHPS</shortName>
        <ecNumber evidence="5 12">2.5.1.15</ecNumber>
    </recommendedName>
    <alternativeName>
        <fullName evidence="11 12">Dihydropteroate pyrophosphorylase</fullName>
    </alternativeName>
</protein>
<feature type="domain" description="Pterin-binding" evidence="13">
    <location>
        <begin position="29"/>
        <end position="283"/>
    </location>
</feature>
<dbReference type="AlphaFoldDB" id="A0A7V4G842"/>
<dbReference type="InterPro" id="IPR045031">
    <property type="entry name" value="DHP_synth-like"/>
</dbReference>
<evidence type="ECO:0000313" key="14">
    <source>
        <dbReference type="EMBL" id="HGS05123.1"/>
    </source>
</evidence>
<dbReference type="GO" id="GO:0004156">
    <property type="term" value="F:dihydropteroate synthase activity"/>
    <property type="evidence" value="ECO:0007669"/>
    <property type="project" value="UniProtKB-EC"/>
</dbReference>
<dbReference type="InterPro" id="IPR000489">
    <property type="entry name" value="Pterin-binding_dom"/>
</dbReference>
<evidence type="ECO:0000256" key="9">
    <source>
        <dbReference type="ARBA" id="ARBA00022842"/>
    </source>
</evidence>
<evidence type="ECO:0000256" key="1">
    <source>
        <dbReference type="ARBA" id="ARBA00000012"/>
    </source>
</evidence>
<keyword evidence="8 12" id="KW-0479">Metal-binding</keyword>
<sequence>MASGGPQVAAAAVPGDRASWADLLAKPRPLIMGVVNITPDSFADGGLYFSPELALRHALDLAEAGADILDLGGESTRPFSEPLPLEEELRRVIPVIAQLRPRVSLPLSIDTYKAPVARAALEAGADIINDISALRFDPHMAPLAREARAPVILMHMQGVPRDMQTNPHYDDLLGEIKAFLAQRRDFALSQGIPLDRIVLDPGIGFGKTFQHNLEIINNFDTFTDLGCPLLIGPSRKAFIGHLLGGLPPAERDVGTLAALAVAVARGAAVVRVHNVRLARQFFTVFRAITAASRISSAKVKGHMPL</sequence>
<dbReference type="UniPathway" id="UPA00077">
    <property type="reaction ID" value="UER00156"/>
</dbReference>
<name>A0A7V4G842_9BACT</name>
<dbReference type="NCBIfam" id="TIGR01496">
    <property type="entry name" value="DHPS"/>
    <property type="match status" value="1"/>
</dbReference>
<dbReference type="PANTHER" id="PTHR20941">
    <property type="entry name" value="FOLATE SYNTHESIS PROTEINS"/>
    <property type="match status" value="1"/>
</dbReference>
<dbReference type="PROSITE" id="PS50972">
    <property type="entry name" value="PTERIN_BINDING"/>
    <property type="match status" value="1"/>
</dbReference>
<gene>
    <name evidence="14" type="primary">folP</name>
    <name evidence="14" type="ORF">ENT08_05200</name>
</gene>
<keyword evidence="7 12" id="KW-0808">Transferase</keyword>